<reference evidence="2" key="1">
    <citation type="submission" date="2023-03" db="EMBL/GenBank/DDBJ databases">
        <title>Massive genome expansion in bonnet fungi (Mycena s.s.) driven by repeated elements and novel gene families across ecological guilds.</title>
        <authorList>
            <consortium name="Lawrence Berkeley National Laboratory"/>
            <person name="Harder C.B."/>
            <person name="Miyauchi S."/>
            <person name="Viragh M."/>
            <person name="Kuo A."/>
            <person name="Thoen E."/>
            <person name="Andreopoulos B."/>
            <person name="Lu D."/>
            <person name="Skrede I."/>
            <person name="Drula E."/>
            <person name="Henrissat B."/>
            <person name="Morin E."/>
            <person name="Kohler A."/>
            <person name="Barry K."/>
            <person name="LaButti K."/>
            <person name="Morin E."/>
            <person name="Salamov A."/>
            <person name="Lipzen A."/>
            <person name="Mereny Z."/>
            <person name="Hegedus B."/>
            <person name="Baldrian P."/>
            <person name="Stursova M."/>
            <person name="Weitz H."/>
            <person name="Taylor A."/>
            <person name="Grigoriev I.V."/>
            <person name="Nagy L.G."/>
            <person name="Martin F."/>
            <person name="Kauserud H."/>
        </authorList>
    </citation>
    <scope>NUCLEOTIDE SEQUENCE</scope>
    <source>
        <strain evidence="2">CBHHK188m</strain>
    </source>
</reference>
<feature type="compositionally biased region" description="Acidic residues" evidence="1">
    <location>
        <begin position="95"/>
        <end position="105"/>
    </location>
</feature>
<proteinExistence type="predicted"/>
<dbReference type="AlphaFoldDB" id="A0AAD7HRB3"/>
<dbReference type="EMBL" id="JARJLG010000226">
    <property type="protein sequence ID" value="KAJ7725667.1"/>
    <property type="molecule type" value="Genomic_DNA"/>
</dbReference>
<accession>A0AAD7HRB3</accession>
<evidence type="ECO:0000256" key="1">
    <source>
        <dbReference type="SAM" id="MobiDB-lite"/>
    </source>
</evidence>
<dbReference type="Proteomes" id="UP001215280">
    <property type="component" value="Unassembled WGS sequence"/>
</dbReference>
<name>A0AAD7HRB3_9AGAR</name>
<organism evidence="2 3">
    <name type="scientific">Mycena maculata</name>
    <dbReference type="NCBI Taxonomy" id="230809"/>
    <lineage>
        <taxon>Eukaryota</taxon>
        <taxon>Fungi</taxon>
        <taxon>Dikarya</taxon>
        <taxon>Basidiomycota</taxon>
        <taxon>Agaricomycotina</taxon>
        <taxon>Agaricomycetes</taxon>
        <taxon>Agaricomycetidae</taxon>
        <taxon>Agaricales</taxon>
        <taxon>Marasmiineae</taxon>
        <taxon>Mycenaceae</taxon>
        <taxon>Mycena</taxon>
    </lineage>
</organism>
<protein>
    <submittedName>
        <fullName evidence="2">Uncharacterized protein</fullName>
    </submittedName>
</protein>
<comment type="caution">
    <text evidence="2">The sequence shown here is derived from an EMBL/GenBank/DDBJ whole genome shotgun (WGS) entry which is preliminary data.</text>
</comment>
<evidence type="ECO:0000313" key="3">
    <source>
        <dbReference type="Proteomes" id="UP001215280"/>
    </source>
</evidence>
<gene>
    <name evidence="2" type="ORF">DFH07DRAFT_970802</name>
</gene>
<evidence type="ECO:0000313" key="2">
    <source>
        <dbReference type="EMBL" id="KAJ7725667.1"/>
    </source>
</evidence>
<feature type="region of interest" description="Disordered" evidence="1">
    <location>
        <begin position="45"/>
        <end position="105"/>
    </location>
</feature>
<keyword evidence="3" id="KW-1185">Reference proteome</keyword>
<sequence>MPVTLPDDVAESLLAALATADATSLPPSFGDLHNILLSSARPYPPQQVQYVPSPPGRLSPLRFNHDSDNTPMEGDDEDDMQPKPPRCKRGATVLESEEEDSEEEQPLWHRRLELAALRLGRRRTTGLTITIPPLAAAGARPPRPSLLLVTMGVALEVVLVQSQS</sequence>